<evidence type="ECO:0000256" key="1">
    <source>
        <dbReference type="ARBA" id="ARBA00022723"/>
    </source>
</evidence>
<evidence type="ECO:0000313" key="5">
    <source>
        <dbReference type="EMBL" id="OWR50874.1"/>
    </source>
</evidence>
<keyword evidence="2" id="KW-0863">Zinc-finger</keyword>
<dbReference type="InterPro" id="IPR006612">
    <property type="entry name" value="THAP_Znf"/>
</dbReference>
<evidence type="ECO:0000256" key="3">
    <source>
        <dbReference type="ARBA" id="ARBA00022833"/>
    </source>
</evidence>
<dbReference type="PANTHER" id="PTHR46600">
    <property type="entry name" value="THAP DOMAIN-CONTAINING"/>
    <property type="match status" value="1"/>
</dbReference>
<dbReference type="PANTHER" id="PTHR46600:SF11">
    <property type="entry name" value="THAP DOMAIN-CONTAINING PROTEIN 10"/>
    <property type="match status" value="1"/>
</dbReference>
<dbReference type="KEGG" id="dpl:KGM_213196"/>
<evidence type="ECO:0000256" key="4">
    <source>
        <dbReference type="ARBA" id="ARBA00023125"/>
    </source>
</evidence>
<proteinExistence type="predicted"/>
<accession>A0A212FAV9</accession>
<reference evidence="5 6" key="1">
    <citation type="journal article" date="2011" name="Cell">
        <title>The monarch butterfly genome yields insights into long-distance migration.</title>
        <authorList>
            <person name="Zhan S."/>
            <person name="Merlin C."/>
            <person name="Boore J.L."/>
            <person name="Reppert S.M."/>
        </authorList>
    </citation>
    <scope>NUCLEOTIDE SEQUENCE [LARGE SCALE GENOMIC DNA]</scope>
    <source>
        <strain evidence="5">F-2</strain>
    </source>
</reference>
<dbReference type="GO" id="GO:0043565">
    <property type="term" value="F:sequence-specific DNA binding"/>
    <property type="evidence" value="ECO:0007669"/>
    <property type="project" value="InterPro"/>
</dbReference>
<evidence type="ECO:0000313" key="6">
    <source>
        <dbReference type="Proteomes" id="UP000007151"/>
    </source>
</evidence>
<keyword evidence="1" id="KW-0479">Metal-binding</keyword>
<sequence>MRRAACGGHGGSCGVELGRAGPGNARGGPFQSGGSGRRGRYRMVNTSCAVFQCDSTSLRHRGLKFHQFPRDERALVWLAACRRPELQGKDVDQLKYLHICSLHFEERMYGKQLLKKTAVPTLNLPSSETSDRGTQTEVSAPVTLHVATSQGVQTDDELIMALTKAAMMRELAKIPSVGQARKRFFRVYGTDRRARLRIGVNSSISVGQFLQGCDAFLPDAVSAFVKAHVV</sequence>
<dbReference type="SMART" id="SM00980">
    <property type="entry name" value="THAP"/>
    <property type="match status" value="1"/>
</dbReference>
<dbReference type="STRING" id="278856.A0A212FAV9"/>
<keyword evidence="3" id="KW-0862">Zinc</keyword>
<dbReference type="OrthoDB" id="8948150at2759"/>
<protein>
    <submittedName>
        <fullName evidence="5">Uncharacterized protein</fullName>
    </submittedName>
</protein>
<dbReference type="SUPFAM" id="SSF57716">
    <property type="entry name" value="Glucocorticoid receptor-like (DNA-binding domain)"/>
    <property type="match status" value="1"/>
</dbReference>
<dbReference type="Pfam" id="PF05485">
    <property type="entry name" value="THAP"/>
    <property type="match status" value="1"/>
</dbReference>
<dbReference type="InterPro" id="IPR026516">
    <property type="entry name" value="THAP1/10"/>
</dbReference>
<dbReference type="PROSITE" id="PS50950">
    <property type="entry name" value="ZF_THAP"/>
    <property type="match status" value="1"/>
</dbReference>
<dbReference type="Proteomes" id="UP000007151">
    <property type="component" value="Unassembled WGS sequence"/>
</dbReference>
<comment type="caution">
    <text evidence="5">The sequence shown here is derived from an EMBL/GenBank/DDBJ whole genome shotgun (WGS) entry which is preliminary data.</text>
</comment>
<dbReference type="SMART" id="SM00692">
    <property type="entry name" value="DM3"/>
    <property type="match status" value="1"/>
</dbReference>
<keyword evidence="6" id="KW-1185">Reference proteome</keyword>
<keyword evidence="4" id="KW-0238">DNA-binding</keyword>
<gene>
    <name evidence="5" type="ORF">KGM_213196</name>
</gene>
<organism evidence="5 6">
    <name type="scientific">Danaus plexippus plexippus</name>
    <dbReference type="NCBI Taxonomy" id="278856"/>
    <lineage>
        <taxon>Eukaryota</taxon>
        <taxon>Metazoa</taxon>
        <taxon>Ecdysozoa</taxon>
        <taxon>Arthropoda</taxon>
        <taxon>Hexapoda</taxon>
        <taxon>Insecta</taxon>
        <taxon>Pterygota</taxon>
        <taxon>Neoptera</taxon>
        <taxon>Endopterygota</taxon>
        <taxon>Lepidoptera</taxon>
        <taxon>Glossata</taxon>
        <taxon>Ditrysia</taxon>
        <taxon>Papilionoidea</taxon>
        <taxon>Nymphalidae</taxon>
        <taxon>Danainae</taxon>
        <taxon>Danaini</taxon>
        <taxon>Danaina</taxon>
        <taxon>Danaus</taxon>
        <taxon>Danaus</taxon>
    </lineage>
</organism>
<dbReference type="EMBL" id="AGBW02009414">
    <property type="protein sequence ID" value="OWR50874.1"/>
    <property type="molecule type" value="Genomic_DNA"/>
</dbReference>
<dbReference type="AlphaFoldDB" id="A0A212FAV9"/>
<evidence type="ECO:0000256" key="2">
    <source>
        <dbReference type="ARBA" id="ARBA00022771"/>
    </source>
</evidence>
<dbReference type="GO" id="GO:0008270">
    <property type="term" value="F:zinc ion binding"/>
    <property type="evidence" value="ECO:0007669"/>
    <property type="project" value="UniProtKB-KW"/>
</dbReference>
<name>A0A212FAV9_DANPL</name>